<dbReference type="GO" id="GO:0030677">
    <property type="term" value="C:ribonuclease P complex"/>
    <property type="evidence" value="ECO:0007669"/>
    <property type="project" value="TreeGrafter"/>
</dbReference>
<evidence type="ECO:0000313" key="9">
    <source>
        <dbReference type="Proteomes" id="UP000006666"/>
    </source>
</evidence>
<dbReference type="InterPro" id="IPR000100">
    <property type="entry name" value="RNase_P"/>
</dbReference>
<dbReference type="Pfam" id="PF00825">
    <property type="entry name" value="Ribonuclease_P"/>
    <property type="match status" value="1"/>
</dbReference>
<keyword evidence="3" id="KW-0255">Endonuclease</keyword>
<keyword evidence="5" id="KW-0694">RNA-binding</keyword>
<protein>
    <recommendedName>
        <fullName evidence="6">Ribonuclease P protein component</fullName>
        <ecNumber evidence="6">3.1.26.5</ecNumber>
    </recommendedName>
</protein>
<evidence type="ECO:0000256" key="2">
    <source>
        <dbReference type="ARBA" id="ARBA00022722"/>
    </source>
</evidence>
<evidence type="ECO:0000256" key="5">
    <source>
        <dbReference type="ARBA" id="ARBA00022884"/>
    </source>
</evidence>
<sequence length="93" mass="10248">MTVVVTPRAPQDDSTTDPHPVRVGFVVSKQVGNSVVRSRVQRRLRHVVAERLSELPVGHDLVVRAHPAAATAEWGRLVADLDRCLQRARPRGA</sequence>
<accession>C7NH80</accession>
<dbReference type="EMBL" id="CP001686">
    <property type="protein sequence ID" value="ACV07653.1"/>
    <property type="molecule type" value="Genomic_DNA"/>
</dbReference>
<proteinExistence type="predicted"/>
<keyword evidence="9" id="KW-1185">Reference proteome</keyword>
<dbReference type="eggNOG" id="COG0594">
    <property type="taxonomic scope" value="Bacteria"/>
</dbReference>
<evidence type="ECO:0000256" key="7">
    <source>
        <dbReference type="SAM" id="MobiDB-lite"/>
    </source>
</evidence>
<dbReference type="SUPFAM" id="SSF54211">
    <property type="entry name" value="Ribosomal protein S5 domain 2-like"/>
    <property type="match status" value="1"/>
</dbReference>
<reference evidence="8 9" key="1">
    <citation type="journal article" date="2009" name="Stand. Genomic Sci.">
        <title>Complete genome sequence of Kytococcus sedentarius type strain (541).</title>
        <authorList>
            <person name="Sims D."/>
            <person name="Brettin T."/>
            <person name="Detter J.C."/>
            <person name="Han C."/>
            <person name="Lapidus A."/>
            <person name="Copeland A."/>
            <person name="Glavina Del Rio T."/>
            <person name="Nolan M."/>
            <person name="Chen F."/>
            <person name="Lucas S."/>
            <person name="Tice H."/>
            <person name="Cheng J.F."/>
            <person name="Bruce D."/>
            <person name="Goodwin L."/>
            <person name="Pitluck S."/>
            <person name="Ovchinnikova G."/>
            <person name="Pati A."/>
            <person name="Ivanova N."/>
            <person name="Mavrommatis K."/>
            <person name="Chen A."/>
            <person name="Palaniappan K."/>
            <person name="D'haeseleer P."/>
            <person name="Chain P."/>
            <person name="Bristow J."/>
            <person name="Eisen J.A."/>
            <person name="Markowitz V."/>
            <person name="Hugenholtz P."/>
            <person name="Schneider S."/>
            <person name="Goker M."/>
            <person name="Pukall R."/>
            <person name="Kyrpides N.C."/>
            <person name="Klenk H.P."/>
        </authorList>
    </citation>
    <scope>NUCLEOTIDE SEQUENCE [LARGE SCALE GENOMIC DNA]</scope>
    <source>
        <strain evidence="9">ATCC 14392 / DSM 20547 / JCM 11482 / CCUG 33030 / NBRC 15357 / NCTC 11040 / CCM 314 / 541</strain>
    </source>
</reference>
<dbReference type="Gene3D" id="3.30.230.10">
    <property type="match status" value="1"/>
</dbReference>
<evidence type="ECO:0000256" key="4">
    <source>
        <dbReference type="ARBA" id="ARBA00022801"/>
    </source>
</evidence>
<name>C7NH80_KYTSD</name>
<dbReference type="EC" id="3.1.26.5" evidence="6"/>
<dbReference type="PANTHER" id="PTHR33992">
    <property type="entry name" value="RIBONUCLEASE P PROTEIN COMPONENT"/>
    <property type="match status" value="1"/>
</dbReference>
<dbReference type="STRING" id="478801.Ksed_27030"/>
<dbReference type="PANTHER" id="PTHR33992:SF1">
    <property type="entry name" value="RIBONUCLEASE P PROTEIN COMPONENT"/>
    <property type="match status" value="1"/>
</dbReference>
<keyword evidence="4" id="KW-0378">Hydrolase</keyword>
<dbReference type="GO" id="GO:0000049">
    <property type="term" value="F:tRNA binding"/>
    <property type="evidence" value="ECO:0007669"/>
    <property type="project" value="InterPro"/>
</dbReference>
<dbReference type="KEGG" id="kse:Ksed_27030"/>
<organism evidence="8 9">
    <name type="scientific">Kytococcus sedentarius (strain ATCC 14392 / DSM 20547 / JCM 11482 / CCUG 33030 / NBRC 15357 / NCTC 11040 / CCM 314 / 541)</name>
    <name type="common">Micrococcus sedentarius</name>
    <dbReference type="NCBI Taxonomy" id="478801"/>
    <lineage>
        <taxon>Bacteria</taxon>
        <taxon>Bacillati</taxon>
        <taxon>Actinomycetota</taxon>
        <taxon>Actinomycetes</taxon>
        <taxon>Micrococcales</taxon>
        <taxon>Kytococcaceae</taxon>
        <taxon>Kytococcus</taxon>
    </lineage>
</organism>
<keyword evidence="2" id="KW-0540">Nuclease</keyword>
<dbReference type="InterPro" id="IPR020568">
    <property type="entry name" value="Ribosomal_Su5_D2-typ_SF"/>
</dbReference>
<dbReference type="InterPro" id="IPR014721">
    <property type="entry name" value="Ribsml_uS5_D2-typ_fold_subgr"/>
</dbReference>
<evidence type="ECO:0000256" key="3">
    <source>
        <dbReference type="ARBA" id="ARBA00022759"/>
    </source>
</evidence>
<evidence type="ECO:0000313" key="8">
    <source>
        <dbReference type="EMBL" id="ACV07653.1"/>
    </source>
</evidence>
<evidence type="ECO:0000256" key="6">
    <source>
        <dbReference type="NCBIfam" id="TIGR00188"/>
    </source>
</evidence>
<dbReference type="HOGENOM" id="CLU_117179_4_2_11"/>
<evidence type="ECO:0000256" key="1">
    <source>
        <dbReference type="ARBA" id="ARBA00022694"/>
    </source>
</evidence>
<feature type="region of interest" description="Disordered" evidence="7">
    <location>
        <begin position="1"/>
        <end position="21"/>
    </location>
</feature>
<keyword evidence="1" id="KW-0819">tRNA processing</keyword>
<dbReference type="GO" id="GO:0004526">
    <property type="term" value="F:ribonuclease P activity"/>
    <property type="evidence" value="ECO:0007669"/>
    <property type="project" value="UniProtKB-UniRule"/>
</dbReference>
<dbReference type="NCBIfam" id="TIGR00188">
    <property type="entry name" value="rnpA"/>
    <property type="match status" value="1"/>
</dbReference>
<gene>
    <name evidence="8" type="ordered locus">Ksed_27030</name>
</gene>
<dbReference type="Proteomes" id="UP000006666">
    <property type="component" value="Chromosome"/>
</dbReference>
<dbReference type="AlphaFoldDB" id="C7NH80"/>
<dbReference type="GO" id="GO:0042781">
    <property type="term" value="F:3'-tRNA processing endoribonuclease activity"/>
    <property type="evidence" value="ECO:0007669"/>
    <property type="project" value="TreeGrafter"/>
</dbReference>